<keyword evidence="1" id="KW-0812">Transmembrane</keyword>
<keyword evidence="1" id="KW-1133">Transmembrane helix</keyword>
<dbReference type="InterPro" id="IPR058888">
    <property type="entry name" value="LLG1-like"/>
</dbReference>
<name>A0A2C9UW23_MANES</name>
<keyword evidence="4" id="KW-1185">Reference proteome</keyword>
<dbReference type="STRING" id="3983.A0A2C9UW23"/>
<feature type="transmembrane region" description="Helical" evidence="1">
    <location>
        <begin position="144"/>
        <end position="163"/>
    </location>
</feature>
<gene>
    <name evidence="3" type="ORF">MANES_12G089560v8</name>
</gene>
<dbReference type="AlphaFoldDB" id="A0A2C9UW23"/>
<proteinExistence type="predicted"/>
<dbReference type="OrthoDB" id="585255at2759"/>
<evidence type="ECO:0000313" key="3">
    <source>
        <dbReference type="EMBL" id="OAY35336.1"/>
    </source>
</evidence>
<accession>A0A2C9UW23</accession>
<dbReference type="OMA" id="ACCTAFK"/>
<dbReference type="EMBL" id="CM004398">
    <property type="protein sequence ID" value="OAY35336.1"/>
    <property type="molecule type" value="Genomic_DNA"/>
</dbReference>
<feature type="transmembrane region" description="Helical" evidence="1">
    <location>
        <begin position="9"/>
        <end position="29"/>
    </location>
</feature>
<sequence>MACNHYHSWFYLIFFFLLIGLAASSSIFYDALDSHGHSGRTLLQAKKQCNVSFENMDYTVLIQNCKGPQFPVKNCCDALKKFACPHADILNDRTNNCAETMFSYINLYGKYPPGLFANECREGKEGLVCEAEEDSSSTRVHITAAQSSFLVLMAGFLGLYFHLL</sequence>
<protein>
    <recommendedName>
        <fullName evidence="2">GPI-anchored protein LLG1-like domain-containing protein</fullName>
    </recommendedName>
</protein>
<dbReference type="InterPro" id="IPR039307">
    <property type="entry name" value="LORELEI-like"/>
</dbReference>
<evidence type="ECO:0000313" key="4">
    <source>
        <dbReference type="Proteomes" id="UP000091857"/>
    </source>
</evidence>
<evidence type="ECO:0000259" key="2">
    <source>
        <dbReference type="Pfam" id="PF26578"/>
    </source>
</evidence>
<organism evidence="3 4">
    <name type="scientific">Manihot esculenta</name>
    <name type="common">Cassava</name>
    <name type="synonym">Jatropha manihot</name>
    <dbReference type="NCBI Taxonomy" id="3983"/>
    <lineage>
        <taxon>Eukaryota</taxon>
        <taxon>Viridiplantae</taxon>
        <taxon>Streptophyta</taxon>
        <taxon>Embryophyta</taxon>
        <taxon>Tracheophyta</taxon>
        <taxon>Spermatophyta</taxon>
        <taxon>Magnoliopsida</taxon>
        <taxon>eudicotyledons</taxon>
        <taxon>Gunneridae</taxon>
        <taxon>Pentapetalae</taxon>
        <taxon>rosids</taxon>
        <taxon>fabids</taxon>
        <taxon>Malpighiales</taxon>
        <taxon>Euphorbiaceae</taxon>
        <taxon>Crotonoideae</taxon>
        <taxon>Manihoteae</taxon>
        <taxon>Manihot</taxon>
    </lineage>
</organism>
<feature type="domain" description="GPI-anchored protein LLG1-like" evidence="2">
    <location>
        <begin position="51"/>
        <end position="127"/>
    </location>
</feature>
<keyword evidence="1" id="KW-0472">Membrane</keyword>
<dbReference type="PANTHER" id="PTHR31533">
    <property type="entry name" value="GPI-ANCHORED PROTEIN LLG1-RELATED-RELATED"/>
    <property type="match status" value="1"/>
</dbReference>
<dbReference type="PANTHER" id="PTHR31533:SF35">
    <property type="entry name" value="GPI-ANCHORED PROTEIN LLG2-RELATED"/>
    <property type="match status" value="1"/>
</dbReference>
<dbReference type="Pfam" id="PF26578">
    <property type="entry name" value="LLG1"/>
    <property type="match status" value="1"/>
</dbReference>
<comment type="caution">
    <text evidence="3">The sequence shown here is derived from an EMBL/GenBank/DDBJ whole genome shotgun (WGS) entry which is preliminary data.</text>
</comment>
<evidence type="ECO:0000256" key="1">
    <source>
        <dbReference type="SAM" id="Phobius"/>
    </source>
</evidence>
<reference evidence="4" key="1">
    <citation type="journal article" date="2016" name="Nat. Biotechnol.">
        <title>Sequencing wild and cultivated cassava and related species reveals extensive interspecific hybridization and genetic diversity.</title>
        <authorList>
            <person name="Bredeson J.V."/>
            <person name="Lyons J.B."/>
            <person name="Prochnik S.E."/>
            <person name="Wu G.A."/>
            <person name="Ha C.M."/>
            <person name="Edsinger-Gonzales E."/>
            <person name="Grimwood J."/>
            <person name="Schmutz J."/>
            <person name="Rabbi I.Y."/>
            <person name="Egesi C."/>
            <person name="Nauluvula P."/>
            <person name="Lebot V."/>
            <person name="Ndunguru J."/>
            <person name="Mkamilo G."/>
            <person name="Bart R.S."/>
            <person name="Setter T.L."/>
            <person name="Gleadow R.M."/>
            <person name="Kulakow P."/>
            <person name="Ferguson M.E."/>
            <person name="Rounsley S."/>
            <person name="Rokhsar D.S."/>
        </authorList>
    </citation>
    <scope>NUCLEOTIDE SEQUENCE [LARGE SCALE GENOMIC DNA]</scope>
    <source>
        <strain evidence="4">cv. AM560-2</strain>
    </source>
</reference>
<dbReference type="Gramene" id="Manes.12G089560.1.v8.1">
    <property type="protein sequence ID" value="Manes.12G089560.1.v8.1.CDS"/>
    <property type="gene ID" value="Manes.12G089560.v8.1"/>
</dbReference>
<dbReference type="Proteomes" id="UP000091857">
    <property type="component" value="Chromosome 12"/>
</dbReference>